<dbReference type="Gene3D" id="3.50.50.60">
    <property type="entry name" value="FAD/NAD(P)-binding domain"/>
    <property type="match status" value="2"/>
</dbReference>
<dbReference type="Gene3D" id="1.10.10.1100">
    <property type="entry name" value="BFD-like [2Fe-2S]-binding domain"/>
    <property type="match status" value="1"/>
</dbReference>
<dbReference type="GO" id="GO:0016491">
    <property type="term" value="F:oxidoreductase activity"/>
    <property type="evidence" value="ECO:0007669"/>
    <property type="project" value="UniProtKB-KW"/>
</dbReference>
<evidence type="ECO:0000313" key="4">
    <source>
        <dbReference type="EMBL" id="PWS37103.1"/>
    </source>
</evidence>
<feature type="domain" description="BFD-like [2Fe-2S]-binding" evidence="2">
    <location>
        <begin position="385"/>
        <end position="436"/>
    </location>
</feature>
<dbReference type="AlphaFoldDB" id="A0A317FEX7"/>
<keyword evidence="1" id="KW-0560">Oxidoreductase</keyword>
<dbReference type="Pfam" id="PF04324">
    <property type="entry name" value="Fer2_BFD"/>
    <property type="match status" value="1"/>
</dbReference>
<dbReference type="InterPro" id="IPR036188">
    <property type="entry name" value="FAD/NAD-bd_sf"/>
</dbReference>
<evidence type="ECO:0000313" key="5">
    <source>
        <dbReference type="Proteomes" id="UP000245765"/>
    </source>
</evidence>
<dbReference type="EMBL" id="QGNA01000002">
    <property type="protein sequence ID" value="PWS37103.1"/>
    <property type="molecule type" value="Genomic_DNA"/>
</dbReference>
<reference evidence="5" key="1">
    <citation type="submission" date="2018-05" db="EMBL/GenBank/DDBJ databases">
        <authorList>
            <person name="Du Z."/>
            <person name="Wang X."/>
        </authorList>
    </citation>
    <scope>NUCLEOTIDE SEQUENCE [LARGE SCALE GENOMIC DNA]</scope>
    <source>
        <strain evidence="5">CQN31</strain>
    </source>
</reference>
<dbReference type="PANTHER" id="PTHR42949">
    <property type="entry name" value="ANAEROBIC GLYCEROL-3-PHOSPHATE DEHYDROGENASE SUBUNIT B"/>
    <property type="match status" value="1"/>
</dbReference>
<keyword evidence="5" id="KW-1185">Reference proteome</keyword>
<protein>
    <submittedName>
        <fullName evidence="4">FAD/NAD(P)-binding oxidoreductase</fullName>
    </submittedName>
</protein>
<evidence type="ECO:0000259" key="2">
    <source>
        <dbReference type="Pfam" id="PF04324"/>
    </source>
</evidence>
<feature type="domain" description="FAD/NAD(P)-binding" evidence="3">
    <location>
        <begin position="5"/>
        <end position="316"/>
    </location>
</feature>
<dbReference type="PRINTS" id="PR00368">
    <property type="entry name" value="FADPNR"/>
</dbReference>
<dbReference type="InterPro" id="IPR023753">
    <property type="entry name" value="FAD/NAD-binding_dom"/>
</dbReference>
<dbReference type="SUPFAM" id="SSF51905">
    <property type="entry name" value="FAD/NAD(P)-binding domain"/>
    <property type="match status" value="1"/>
</dbReference>
<organism evidence="4 5">
    <name type="scientific">Falsiroseomonas bella</name>
    <dbReference type="NCBI Taxonomy" id="2184016"/>
    <lineage>
        <taxon>Bacteria</taxon>
        <taxon>Pseudomonadati</taxon>
        <taxon>Pseudomonadota</taxon>
        <taxon>Alphaproteobacteria</taxon>
        <taxon>Acetobacterales</taxon>
        <taxon>Roseomonadaceae</taxon>
        <taxon>Falsiroseomonas</taxon>
    </lineage>
</organism>
<dbReference type="Proteomes" id="UP000245765">
    <property type="component" value="Unassembled WGS sequence"/>
</dbReference>
<dbReference type="Pfam" id="PF07992">
    <property type="entry name" value="Pyr_redox_2"/>
    <property type="match status" value="1"/>
</dbReference>
<proteinExistence type="predicted"/>
<dbReference type="PANTHER" id="PTHR42949:SF3">
    <property type="entry name" value="ANAEROBIC GLYCEROL-3-PHOSPHATE DEHYDROGENASE SUBUNIT B"/>
    <property type="match status" value="1"/>
</dbReference>
<dbReference type="OrthoDB" id="9801699at2"/>
<gene>
    <name evidence="4" type="ORF">DFH01_09520</name>
</gene>
<dbReference type="InterPro" id="IPR041854">
    <property type="entry name" value="BFD-like_2Fe2S-bd_dom_sf"/>
</dbReference>
<dbReference type="InterPro" id="IPR051691">
    <property type="entry name" value="Metab_Enz_Cyan_OpOx_G3PDH"/>
</dbReference>
<dbReference type="InterPro" id="IPR017224">
    <property type="entry name" value="Opine_Oxase_asu/HCN_bsu"/>
</dbReference>
<comment type="caution">
    <text evidence="4">The sequence shown here is derived from an EMBL/GenBank/DDBJ whole genome shotgun (WGS) entry which is preliminary data.</text>
</comment>
<evidence type="ECO:0000256" key="1">
    <source>
        <dbReference type="ARBA" id="ARBA00023002"/>
    </source>
</evidence>
<dbReference type="RefSeq" id="WP_109870213.1">
    <property type="nucleotide sequence ID" value="NZ_QGNA01000002.1"/>
</dbReference>
<dbReference type="PIRSF" id="PIRSF037495">
    <property type="entry name" value="Opine_OX_OoxA/HcnB"/>
    <property type="match status" value="1"/>
</dbReference>
<dbReference type="CDD" id="cd19946">
    <property type="entry name" value="GlpA-like_Fer2_BFD-like"/>
    <property type="match status" value="1"/>
</dbReference>
<accession>A0A317FEX7</accession>
<dbReference type="InterPro" id="IPR007419">
    <property type="entry name" value="BFD-like_2Fe2S-bd_dom"/>
</dbReference>
<sequence>MTHPYDVAVLGAGPAGMAAATEAARRGAKVVLLEESPAPGGQVYRAAPPGFVVPPDADRRAGDALRAALAASGAELRLGHRVWGLGGGPLVRQGEAPVPFRIDALPPDGEPVTLEARALVLCAGTHERIIPFPGWTLPGVIGLAAATILLKAQGVLPGRRVVVAGAGPLLYAVAAKLLKAGSEVAAIADLATRGEWARAMPALLARPDLLARGLAWRAALATNGVPVLQAHAVIAAEGVGAVERVRVQPISGGAAESFDCDALCIGHGLVPATEATRVFRAAHRYARESGGWVPVLDADRRVSVPLLYVAGDGGGVRGAAAAPAAGRLAALAALRDLGVLDGRAHARARRRPALEQWRAAQAGQAMARMMALRPALVDAIAPETVVCRCEGVTRAEIETALDDGATEMNQLKQFTRCGMGPCQGRLCGEAAAELVARRVGGRERAGFATGRLPLRPVPMEAVLGEFDYADIPVPAPAPL</sequence>
<dbReference type="PRINTS" id="PR00411">
    <property type="entry name" value="PNDRDTASEI"/>
</dbReference>
<evidence type="ECO:0000259" key="3">
    <source>
        <dbReference type="Pfam" id="PF07992"/>
    </source>
</evidence>
<name>A0A317FEX7_9PROT</name>